<dbReference type="InterPro" id="IPR036179">
    <property type="entry name" value="Ig-like_dom_sf"/>
</dbReference>
<keyword evidence="3" id="KW-1015">Disulfide bond</keyword>
<dbReference type="AlphaFoldDB" id="A0A914Y3H9"/>
<evidence type="ECO:0000256" key="1">
    <source>
        <dbReference type="ARBA" id="ARBA00022729"/>
    </source>
</evidence>
<proteinExistence type="predicted"/>
<keyword evidence="1" id="KW-0732">Signal</keyword>
<dbReference type="InterPro" id="IPR003599">
    <property type="entry name" value="Ig_sub"/>
</dbReference>
<dbReference type="Gene3D" id="2.60.40.10">
    <property type="entry name" value="Immunoglobulins"/>
    <property type="match status" value="3"/>
</dbReference>
<dbReference type="InterPro" id="IPR007110">
    <property type="entry name" value="Ig-like_dom"/>
</dbReference>
<feature type="domain" description="Ig-like" evidence="5">
    <location>
        <begin position="125"/>
        <end position="209"/>
    </location>
</feature>
<dbReference type="PANTHER" id="PTHR12231:SF253">
    <property type="entry name" value="DPR-INTERACTING PROTEIN ETA, ISOFORM B-RELATED"/>
    <property type="match status" value="1"/>
</dbReference>
<dbReference type="InterPro" id="IPR013783">
    <property type="entry name" value="Ig-like_fold"/>
</dbReference>
<protein>
    <submittedName>
        <fullName evidence="7">Ig-like domain-containing protein</fullName>
    </submittedName>
</protein>
<keyword evidence="6" id="KW-1185">Reference proteome</keyword>
<dbReference type="Pfam" id="PF13927">
    <property type="entry name" value="Ig_3"/>
    <property type="match status" value="3"/>
</dbReference>
<dbReference type="SUPFAM" id="SSF48726">
    <property type="entry name" value="Immunoglobulin"/>
    <property type="match status" value="3"/>
</dbReference>
<dbReference type="SMART" id="SM00408">
    <property type="entry name" value="IGc2"/>
    <property type="match status" value="3"/>
</dbReference>
<keyword evidence="2" id="KW-0677">Repeat</keyword>
<evidence type="ECO:0000313" key="6">
    <source>
        <dbReference type="Proteomes" id="UP000887577"/>
    </source>
</evidence>
<dbReference type="PANTHER" id="PTHR12231">
    <property type="entry name" value="CTX-RELATED TYPE I TRANSMEMBRANE PROTEIN"/>
    <property type="match status" value="1"/>
</dbReference>
<accession>A0A914Y3H9</accession>
<organism evidence="6 7">
    <name type="scientific">Panagrolaimus superbus</name>
    <dbReference type="NCBI Taxonomy" id="310955"/>
    <lineage>
        <taxon>Eukaryota</taxon>
        <taxon>Metazoa</taxon>
        <taxon>Ecdysozoa</taxon>
        <taxon>Nematoda</taxon>
        <taxon>Chromadorea</taxon>
        <taxon>Rhabditida</taxon>
        <taxon>Tylenchina</taxon>
        <taxon>Panagrolaimomorpha</taxon>
        <taxon>Panagrolaimoidea</taxon>
        <taxon>Panagrolaimidae</taxon>
        <taxon>Panagrolaimus</taxon>
    </lineage>
</organism>
<sequence length="565" mass="64171">MQTDTGEYTCHATNFEGTTQKTIVVLLANGATMKKDLSNKTVIEGSSVFWHCDALGYPSNITYQWFKDKIPIISLELGLRSHIQEGEFGISSVNKNDIGWYTCEANNGFETSAKSTAFLDVHYKPKIKSSNKRIYIVAMNKNGTISCEVDSNPPSTFIQWIKDGRPLNPTRGQTFQIINATFNDAGIYSCQAFNAVGGSDVLEMHVIVSEPPLFSKKPPPIAYVNVGETFSMECTGFGDPPPVQYWLRKMVRYPTKILHISNVSHSDYGNYRCILSNEVATVHHDLMLYVKNTRPQCPNESHIHCLGETGFNVSFIPGYDGNSLQNFRLHHREIDKSEKDVKDWAILNISTNTNALIETHTPFSFHEFLLETSNKYGRTFCTLGIKNVCSRPEPPKKVTLDSNNVLRWESSLNAETYKIAFRRTSQQPFAELAETKETFFPLQLQILAKSSDSKTNLELTIRSSQSPFPDSKPSEIFRASYANESPWTLQSAANTDPFNEICGEEEEANENEREQNHIFDVEEHTSAVNTMLREKYMENPEYQKLNLLDQLRLEQLKQEFCSYLQ</sequence>
<name>A0A914Y3H9_9BILA</name>
<dbReference type="PROSITE" id="PS50835">
    <property type="entry name" value="IG_LIKE"/>
    <property type="match status" value="3"/>
</dbReference>
<evidence type="ECO:0000256" key="4">
    <source>
        <dbReference type="ARBA" id="ARBA00023319"/>
    </source>
</evidence>
<evidence type="ECO:0000256" key="3">
    <source>
        <dbReference type="ARBA" id="ARBA00023157"/>
    </source>
</evidence>
<reference evidence="7" key="1">
    <citation type="submission" date="2022-11" db="UniProtKB">
        <authorList>
            <consortium name="WormBaseParasite"/>
        </authorList>
    </citation>
    <scope>IDENTIFICATION</scope>
</reference>
<keyword evidence="4" id="KW-0393">Immunoglobulin domain</keyword>
<feature type="domain" description="Ig-like" evidence="5">
    <location>
        <begin position="21"/>
        <end position="120"/>
    </location>
</feature>
<dbReference type="InterPro" id="IPR051170">
    <property type="entry name" value="Neural/epithelial_adhesion"/>
</dbReference>
<evidence type="ECO:0000313" key="7">
    <source>
        <dbReference type="WBParaSite" id="PSU_v2.g13328.t1"/>
    </source>
</evidence>
<dbReference type="CDD" id="cd00096">
    <property type="entry name" value="Ig"/>
    <property type="match status" value="1"/>
</dbReference>
<dbReference type="Proteomes" id="UP000887577">
    <property type="component" value="Unplaced"/>
</dbReference>
<dbReference type="InterPro" id="IPR003598">
    <property type="entry name" value="Ig_sub2"/>
</dbReference>
<dbReference type="SMART" id="SM00409">
    <property type="entry name" value="IG"/>
    <property type="match status" value="3"/>
</dbReference>
<evidence type="ECO:0000256" key="2">
    <source>
        <dbReference type="ARBA" id="ARBA00022737"/>
    </source>
</evidence>
<evidence type="ECO:0000259" key="5">
    <source>
        <dbReference type="PROSITE" id="PS50835"/>
    </source>
</evidence>
<feature type="domain" description="Ig-like" evidence="5">
    <location>
        <begin position="212"/>
        <end position="283"/>
    </location>
</feature>
<dbReference type="WBParaSite" id="PSU_v2.g13328.t1">
    <property type="protein sequence ID" value="PSU_v2.g13328.t1"/>
    <property type="gene ID" value="PSU_v2.g13328"/>
</dbReference>